<gene>
    <name evidence="3" type="primary">CABS1</name>
</gene>
<proteinExistence type="predicted"/>
<reference evidence="3" key="1">
    <citation type="submission" date="2025-08" db="UniProtKB">
        <authorList>
            <consortium name="RefSeq"/>
        </authorList>
    </citation>
    <scope>IDENTIFICATION</scope>
</reference>
<protein>
    <submittedName>
        <fullName evidence="3">Calcium-binding and spermatid-specific protein 1</fullName>
    </submittedName>
</protein>
<dbReference type="GeneID" id="103198604"/>
<organism evidence="2 3">
    <name type="scientific">Orycteropus afer afer</name>
    <dbReference type="NCBI Taxonomy" id="1230840"/>
    <lineage>
        <taxon>Eukaryota</taxon>
        <taxon>Metazoa</taxon>
        <taxon>Chordata</taxon>
        <taxon>Craniata</taxon>
        <taxon>Vertebrata</taxon>
        <taxon>Euteleostomi</taxon>
        <taxon>Mammalia</taxon>
        <taxon>Eutheria</taxon>
        <taxon>Afrotheria</taxon>
        <taxon>Tubulidentata</taxon>
        <taxon>Orycteropodidae</taxon>
        <taxon>Orycteropus</taxon>
    </lineage>
</organism>
<dbReference type="RefSeq" id="XP_007940963.1">
    <property type="nucleotide sequence ID" value="XM_007942772.1"/>
</dbReference>
<dbReference type="Proteomes" id="UP000694850">
    <property type="component" value="Unplaced"/>
</dbReference>
<keyword evidence="2" id="KW-1185">Reference proteome</keyword>
<name>A0A8B6ZZ31_ORYAF</name>
<sequence length="388" mass="42350">MAEDASPKIYSHCPAEKDKTPTEPTSITSEGDHVSSVNDYTRGSDFSSTVVNKFILPKERLKSEDEVETHIIKSTTHTEKETYTFTGTTNSVTDDSISENFISAKKGNISSPLATLSLIDFSTNVAGEVILLDTICPGDKDDSITSEVSGTLKKNTTCITDTPTPSGKKDEPDVTNSNSSDKSNVDEVVHVTNSFTPKFEISSSTEKNITTIPDITVLAEEKITEIDVILSEEVPDAMAKLPDSGEENFITVFELTTSAERDKDNPKEFPLTDEESVDGVNVWMEKESSNEAEIHSVLLTAVESRYDFIVPTSTAMNLMDDSPTTTKDLSENDRTESVTKVAEPSSGTTPILDAPIPILDTSDHLEDTFTTEMDLFKLLGEDPDGFMI</sequence>
<feature type="compositionally biased region" description="Polar residues" evidence="1">
    <location>
        <begin position="22"/>
        <end position="38"/>
    </location>
</feature>
<dbReference type="Pfam" id="PF15367">
    <property type="entry name" value="CABS1"/>
    <property type="match status" value="1"/>
</dbReference>
<feature type="region of interest" description="Disordered" evidence="1">
    <location>
        <begin position="158"/>
        <end position="185"/>
    </location>
</feature>
<dbReference type="OrthoDB" id="9836525at2759"/>
<feature type="compositionally biased region" description="Basic and acidic residues" evidence="1">
    <location>
        <begin position="328"/>
        <end position="337"/>
    </location>
</feature>
<evidence type="ECO:0000256" key="1">
    <source>
        <dbReference type="SAM" id="MobiDB-lite"/>
    </source>
</evidence>
<feature type="region of interest" description="Disordered" evidence="1">
    <location>
        <begin position="319"/>
        <end position="353"/>
    </location>
</feature>
<dbReference type="AlphaFoldDB" id="A0A8B6ZZ31"/>
<dbReference type="InterPro" id="IPR026118">
    <property type="entry name" value="Ca-bd_spermatid"/>
</dbReference>
<evidence type="ECO:0000313" key="3">
    <source>
        <dbReference type="RefSeq" id="XP_007940963.1"/>
    </source>
</evidence>
<dbReference type="GO" id="GO:0007283">
    <property type="term" value="P:spermatogenesis"/>
    <property type="evidence" value="ECO:0007669"/>
    <property type="project" value="InterPro"/>
</dbReference>
<evidence type="ECO:0000313" key="2">
    <source>
        <dbReference type="Proteomes" id="UP000694850"/>
    </source>
</evidence>
<accession>A0A8B6ZZ31</accession>
<dbReference type="GO" id="GO:0005509">
    <property type="term" value="F:calcium ion binding"/>
    <property type="evidence" value="ECO:0007669"/>
    <property type="project" value="InterPro"/>
</dbReference>
<feature type="region of interest" description="Disordered" evidence="1">
    <location>
        <begin position="1"/>
        <end position="38"/>
    </location>
</feature>
<dbReference type="CTD" id="85438"/>